<dbReference type="RefSeq" id="WP_349298778.1">
    <property type="nucleotide sequence ID" value="NZ_JBEDNQ010000005.1"/>
</dbReference>
<proteinExistence type="predicted"/>
<name>A0ABV1KDK8_9PSEU</name>
<keyword evidence="4" id="KW-1185">Reference proteome</keyword>
<reference evidence="3 4" key="1">
    <citation type="submission" date="2024-03" db="EMBL/GenBank/DDBJ databases">
        <title>Draft genome sequence of Pseudonocardia nematodicida JCM 31783.</title>
        <authorList>
            <person name="Butdee W."/>
            <person name="Duangmal K."/>
        </authorList>
    </citation>
    <scope>NUCLEOTIDE SEQUENCE [LARGE SCALE GENOMIC DNA]</scope>
    <source>
        <strain evidence="3 4">JCM 31783</strain>
    </source>
</reference>
<accession>A0ABV1KDK8</accession>
<evidence type="ECO:0000259" key="2">
    <source>
        <dbReference type="SMART" id="SM00834"/>
    </source>
</evidence>
<protein>
    <submittedName>
        <fullName evidence="3">FmdB family zinc ribbon protein</fullName>
    </submittedName>
</protein>
<dbReference type="Pfam" id="PF09723">
    <property type="entry name" value="Zn_ribbon_8"/>
    <property type="match status" value="1"/>
</dbReference>
<evidence type="ECO:0000313" key="4">
    <source>
        <dbReference type="Proteomes" id="UP001494902"/>
    </source>
</evidence>
<organism evidence="3 4">
    <name type="scientific">Pseudonocardia nematodicida</name>
    <dbReference type="NCBI Taxonomy" id="1206997"/>
    <lineage>
        <taxon>Bacteria</taxon>
        <taxon>Bacillati</taxon>
        <taxon>Actinomycetota</taxon>
        <taxon>Actinomycetes</taxon>
        <taxon>Pseudonocardiales</taxon>
        <taxon>Pseudonocardiaceae</taxon>
        <taxon>Pseudonocardia</taxon>
    </lineage>
</organism>
<evidence type="ECO:0000256" key="1">
    <source>
        <dbReference type="SAM" id="MobiDB-lite"/>
    </source>
</evidence>
<sequence length="94" mass="10014">MARYAYRCDTDGPVEVVRPIGTAPATVDCPSCGATASRVFTAPMLGLADRGRMGLIDRTTASAHEPQVVSAPPPRPLRRDAPAPHPATRRLPRP</sequence>
<gene>
    <name evidence="3" type="ORF">WIS52_14635</name>
</gene>
<dbReference type="InterPro" id="IPR013429">
    <property type="entry name" value="Regulatory_FmdB_Zinc_ribbon"/>
</dbReference>
<dbReference type="Proteomes" id="UP001494902">
    <property type="component" value="Unassembled WGS sequence"/>
</dbReference>
<dbReference type="EMBL" id="JBEDNQ010000005">
    <property type="protein sequence ID" value="MEQ3551707.1"/>
    <property type="molecule type" value="Genomic_DNA"/>
</dbReference>
<feature type="region of interest" description="Disordered" evidence="1">
    <location>
        <begin position="58"/>
        <end position="94"/>
    </location>
</feature>
<evidence type="ECO:0000313" key="3">
    <source>
        <dbReference type="EMBL" id="MEQ3551707.1"/>
    </source>
</evidence>
<dbReference type="NCBIfam" id="TIGR02605">
    <property type="entry name" value="CxxC_CxxC_SSSS"/>
    <property type="match status" value="1"/>
</dbReference>
<dbReference type="SMART" id="SM00834">
    <property type="entry name" value="CxxC_CXXC_SSSS"/>
    <property type="match status" value="1"/>
</dbReference>
<comment type="caution">
    <text evidence="3">The sequence shown here is derived from an EMBL/GenBank/DDBJ whole genome shotgun (WGS) entry which is preliminary data.</text>
</comment>
<feature type="domain" description="Putative regulatory protein FmdB zinc ribbon" evidence="2">
    <location>
        <begin position="1"/>
        <end position="41"/>
    </location>
</feature>